<dbReference type="FunFam" id="1.20.810.10:FF:000007">
    <property type="entry name" value="Ubiquinol-cytochrome C reductase B subunit"/>
    <property type="match status" value="1"/>
</dbReference>
<feature type="transmembrane region" description="Helical" evidence="19">
    <location>
        <begin position="120"/>
        <end position="141"/>
    </location>
</feature>
<evidence type="ECO:0000256" key="19">
    <source>
        <dbReference type="SAM" id="Phobius"/>
    </source>
</evidence>
<feature type="transmembrane region" description="Helical" evidence="19">
    <location>
        <begin position="421"/>
        <end position="438"/>
    </location>
</feature>
<sequence>MTTTSGPGAPAPKLAKRPSPVRKMNRAVDERFHTQRSLRENLNKVFPDHWSFMIGEIALYSFVILLLTGIYLTLFFDPSNTEIIYDGSYVPLKGVEMSRAYASTLDISFDTRAGLVFRQIHHWAALLFVAAIIVHLFRVFFTGAYRKPREINWLIGVGLLVMGIFEGFAGYSLPDDLLSGTGLRIASSIAQSIPVVGTWASFLVFNGEWPGTNFLPRLYVAHILLIPGLLLALIGAHMGILWFQKHTDFPGPGKTEDNVVGHRVFPVFAVKSGGFFMMVFAMLALLGGLAQINPIWLFGPYDPSKVSSASQPDFYIGFLDGSTRLMPPWEFRGLGHTVAAVFWPTVILPGILFTLLALYPWLESKFTGDRESHNLLQRPREAPTRTAIGAMSITFYVVLWISGGNDVIAKTFSISLNAMTWAGRVGIIILPPIAYVVTKKLCIALNARDHEIAHHGIETGIIRQLPSGEFVEDHRPKPDPVPDHPVVPTHRFELSPPGEHGNGHGKTGVATRARKAVTGFFTEEKAEGGEEPVSGARH</sequence>
<keyword evidence="8" id="KW-0679">Respiratory chain</keyword>
<keyword evidence="5" id="KW-0813">Transport</keyword>
<keyword evidence="13 19" id="KW-1133">Transmembrane helix</keyword>
<keyword evidence="12" id="KW-0249">Electron transport</keyword>
<dbReference type="PANTHER" id="PTHR19271:SF16">
    <property type="entry name" value="CYTOCHROME B"/>
    <property type="match status" value="1"/>
</dbReference>
<dbReference type="GO" id="GO:0008121">
    <property type="term" value="F:quinol-cytochrome-c reductase activity"/>
    <property type="evidence" value="ECO:0007669"/>
    <property type="project" value="UniProtKB-EC"/>
</dbReference>
<dbReference type="Pfam" id="PF13631">
    <property type="entry name" value="Cytochrom_B_N_2"/>
    <property type="match status" value="1"/>
</dbReference>
<feature type="transmembrane region" description="Helical" evidence="19">
    <location>
        <begin position="153"/>
        <end position="173"/>
    </location>
</feature>
<evidence type="ECO:0000256" key="14">
    <source>
        <dbReference type="ARBA" id="ARBA00023004"/>
    </source>
</evidence>
<evidence type="ECO:0000256" key="1">
    <source>
        <dbReference type="ARBA" id="ARBA00001971"/>
    </source>
</evidence>
<evidence type="ECO:0000313" key="22">
    <source>
        <dbReference type="Proteomes" id="UP000604475"/>
    </source>
</evidence>
<evidence type="ECO:0000259" key="20">
    <source>
        <dbReference type="PROSITE" id="PS51002"/>
    </source>
</evidence>
<dbReference type="AlphaFoldDB" id="A0A937RSM2"/>
<dbReference type="RefSeq" id="WP_203006780.1">
    <property type="nucleotide sequence ID" value="NZ_JADWYU010000201.1"/>
</dbReference>
<evidence type="ECO:0000256" key="5">
    <source>
        <dbReference type="ARBA" id="ARBA00022448"/>
    </source>
</evidence>
<proteinExistence type="predicted"/>
<gene>
    <name evidence="21" type="ORF">I7412_36725</name>
</gene>
<name>A0A937RSM2_9ACTN</name>
<evidence type="ECO:0000256" key="6">
    <source>
        <dbReference type="ARBA" id="ARBA00022475"/>
    </source>
</evidence>
<dbReference type="EC" id="7.1.1.8" evidence="3"/>
<feature type="domain" description="Cytochrome b/b6 N-terminal region profile" evidence="20">
    <location>
        <begin position="24"/>
        <end position="250"/>
    </location>
</feature>
<evidence type="ECO:0000256" key="11">
    <source>
        <dbReference type="ARBA" id="ARBA00022967"/>
    </source>
</evidence>
<comment type="caution">
    <text evidence="21">The sequence shown here is derived from an EMBL/GenBank/DDBJ whole genome shotgun (WGS) entry which is preliminary data.</text>
</comment>
<evidence type="ECO:0000256" key="16">
    <source>
        <dbReference type="ARBA" id="ARBA00029351"/>
    </source>
</evidence>
<dbReference type="EMBL" id="JAEACQ010000343">
    <property type="protein sequence ID" value="MBL7632604.1"/>
    <property type="molecule type" value="Genomic_DNA"/>
</dbReference>
<reference evidence="21" key="1">
    <citation type="submission" date="2020-12" db="EMBL/GenBank/DDBJ databases">
        <title>Genomic characterization of non-nitrogen-fixing Frankia strains.</title>
        <authorList>
            <person name="Carlos-Shanley C."/>
            <person name="Guerra T."/>
            <person name="Hahn D."/>
        </authorList>
    </citation>
    <scope>NUCLEOTIDE SEQUENCE</scope>
    <source>
        <strain evidence="21">CN6</strain>
    </source>
</reference>
<comment type="cofactor">
    <cofactor evidence="1">
        <name>heme</name>
        <dbReference type="ChEBI" id="CHEBI:30413"/>
    </cofactor>
</comment>
<keyword evidence="6" id="KW-1003">Cell membrane</keyword>
<dbReference type="SUPFAM" id="SSF81342">
    <property type="entry name" value="Transmembrane di-heme cytochromes"/>
    <property type="match status" value="1"/>
</dbReference>
<dbReference type="InterPro" id="IPR016174">
    <property type="entry name" value="Di-haem_cyt_TM"/>
</dbReference>
<evidence type="ECO:0000256" key="17">
    <source>
        <dbReference type="ARBA" id="ARBA00029568"/>
    </source>
</evidence>
<keyword evidence="15 19" id="KW-0472">Membrane</keyword>
<feature type="transmembrane region" description="Helical" evidence="19">
    <location>
        <begin position="57"/>
        <end position="76"/>
    </location>
</feature>
<feature type="transmembrane region" description="Helical" evidence="19">
    <location>
        <begin position="219"/>
        <end position="243"/>
    </location>
</feature>
<protein>
    <recommendedName>
        <fullName evidence="4">Cytochrome bc1 complex cytochrome b subunit</fullName>
        <ecNumber evidence="3">7.1.1.8</ecNumber>
    </recommendedName>
    <alternativeName>
        <fullName evidence="17">Cytochrome bc1 reductase complex subunit QcrB</fullName>
    </alternativeName>
</protein>
<evidence type="ECO:0000256" key="7">
    <source>
        <dbReference type="ARBA" id="ARBA00022617"/>
    </source>
</evidence>
<evidence type="ECO:0000256" key="15">
    <source>
        <dbReference type="ARBA" id="ARBA00023136"/>
    </source>
</evidence>
<accession>A0A937RSM2</accession>
<evidence type="ECO:0000256" key="10">
    <source>
        <dbReference type="ARBA" id="ARBA00022723"/>
    </source>
</evidence>
<dbReference type="GO" id="GO:0005886">
    <property type="term" value="C:plasma membrane"/>
    <property type="evidence" value="ECO:0007669"/>
    <property type="project" value="UniProtKB-SubCell"/>
</dbReference>
<dbReference type="PROSITE" id="PS51002">
    <property type="entry name" value="CYTB_NTER"/>
    <property type="match status" value="1"/>
</dbReference>
<dbReference type="Gene3D" id="1.20.810.10">
    <property type="entry name" value="Cytochrome Bc1 Complex, Chain C"/>
    <property type="match status" value="1"/>
</dbReference>
<dbReference type="GO" id="GO:0046872">
    <property type="term" value="F:metal ion binding"/>
    <property type="evidence" value="ECO:0007669"/>
    <property type="project" value="UniProtKB-KW"/>
</dbReference>
<evidence type="ECO:0000256" key="8">
    <source>
        <dbReference type="ARBA" id="ARBA00022660"/>
    </source>
</evidence>
<dbReference type="GO" id="GO:0016491">
    <property type="term" value="F:oxidoreductase activity"/>
    <property type="evidence" value="ECO:0007669"/>
    <property type="project" value="InterPro"/>
</dbReference>
<comment type="catalytic activity">
    <reaction evidence="16">
        <text>a quinol + 2 Fe(III)-[cytochrome c](out) = a quinone + 2 Fe(II)-[cytochrome c](out) + 2 H(+)(out)</text>
        <dbReference type="Rhea" id="RHEA:11484"/>
        <dbReference type="Rhea" id="RHEA-COMP:10350"/>
        <dbReference type="Rhea" id="RHEA-COMP:14399"/>
        <dbReference type="ChEBI" id="CHEBI:15378"/>
        <dbReference type="ChEBI" id="CHEBI:24646"/>
        <dbReference type="ChEBI" id="CHEBI:29033"/>
        <dbReference type="ChEBI" id="CHEBI:29034"/>
        <dbReference type="ChEBI" id="CHEBI:132124"/>
        <dbReference type="EC" id="7.1.1.8"/>
    </reaction>
</comment>
<keyword evidence="7" id="KW-0349">Heme</keyword>
<evidence type="ECO:0000256" key="9">
    <source>
        <dbReference type="ARBA" id="ARBA00022692"/>
    </source>
</evidence>
<comment type="subcellular location">
    <subcellularLocation>
        <location evidence="2">Cell membrane</location>
        <topology evidence="2">Multi-pass membrane protein</topology>
    </subcellularLocation>
</comment>
<feature type="transmembrane region" description="Helical" evidence="19">
    <location>
        <begin position="382"/>
        <end position="401"/>
    </location>
</feature>
<evidence type="ECO:0000256" key="4">
    <source>
        <dbReference type="ARBA" id="ARBA00016116"/>
    </source>
</evidence>
<keyword evidence="22" id="KW-1185">Reference proteome</keyword>
<feature type="region of interest" description="Disordered" evidence="18">
    <location>
        <begin position="1"/>
        <end position="20"/>
    </location>
</feature>
<dbReference type="Proteomes" id="UP000604475">
    <property type="component" value="Unassembled WGS sequence"/>
</dbReference>
<dbReference type="InterPro" id="IPR027387">
    <property type="entry name" value="Cytb/b6-like_sf"/>
</dbReference>
<keyword evidence="9 19" id="KW-0812">Transmembrane</keyword>
<keyword evidence="14" id="KW-0408">Iron</keyword>
<dbReference type="GO" id="GO:0022904">
    <property type="term" value="P:respiratory electron transport chain"/>
    <property type="evidence" value="ECO:0007669"/>
    <property type="project" value="InterPro"/>
</dbReference>
<evidence type="ECO:0000313" key="21">
    <source>
        <dbReference type="EMBL" id="MBL7632604.1"/>
    </source>
</evidence>
<evidence type="ECO:0000256" key="2">
    <source>
        <dbReference type="ARBA" id="ARBA00004651"/>
    </source>
</evidence>
<keyword evidence="10" id="KW-0479">Metal-binding</keyword>
<keyword evidence="11" id="KW-1278">Translocase</keyword>
<evidence type="ECO:0000256" key="12">
    <source>
        <dbReference type="ARBA" id="ARBA00022982"/>
    </source>
</evidence>
<evidence type="ECO:0000256" key="18">
    <source>
        <dbReference type="SAM" id="MobiDB-lite"/>
    </source>
</evidence>
<evidence type="ECO:0000256" key="3">
    <source>
        <dbReference type="ARBA" id="ARBA00012951"/>
    </source>
</evidence>
<evidence type="ECO:0000256" key="13">
    <source>
        <dbReference type="ARBA" id="ARBA00022989"/>
    </source>
</evidence>
<organism evidence="21 22">
    <name type="scientific">Frankia nepalensis</name>
    <dbReference type="NCBI Taxonomy" id="1836974"/>
    <lineage>
        <taxon>Bacteria</taxon>
        <taxon>Bacillati</taxon>
        <taxon>Actinomycetota</taxon>
        <taxon>Actinomycetes</taxon>
        <taxon>Frankiales</taxon>
        <taxon>Frankiaceae</taxon>
        <taxon>Frankia</taxon>
    </lineage>
</organism>
<feature type="transmembrane region" description="Helical" evidence="19">
    <location>
        <begin position="341"/>
        <end position="362"/>
    </location>
</feature>
<dbReference type="PANTHER" id="PTHR19271">
    <property type="entry name" value="CYTOCHROME B"/>
    <property type="match status" value="1"/>
</dbReference>
<feature type="transmembrane region" description="Helical" evidence="19">
    <location>
        <begin position="264"/>
        <end position="290"/>
    </location>
</feature>
<dbReference type="InterPro" id="IPR005797">
    <property type="entry name" value="Cyt_b/b6_N"/>
</dbReference>